<dbReference type="KEGG" id="gji:H1R19_19275"/>
<dbReference type="AlphaFoldDB" id="A0A7D7QG82"/>
<dbReference type="Gene3D" id="3.40.50.720">
    <property type="entry name" value="NAD(P)-binding Rossmann-like Domain"/>
    <property type="match status" value="1"/>
</dbReference>
<protein>
    <submittedName>
        <fullName evidence="3">NAD(P)-dependent oxidoreductase</fullName>
    </submittedName>
</protein>
<dbReference type="PANTHER" id="PTHR43000">
    <property type="entry name" value="DTDP-D-GLUCOSE 4,6-DEHYDRATASE-RELATED"/>
    <property type="match status" value="1"/>
</dbReference>
<sequence>MVTGTGFVGSYVVRDLLAAGEKVVLYGYFGGRGEPATTDLPDLGFLDYLVGGDLFDKVGVVVGDIADPDALKSTVEAHDVDSVVHLASMVAAASEANAPAAVRVNAGGTVNLFETAAQLKLRKVVWASSVTVFGPRSEGADGVISDDSLLDPDGVYGASKVFSEHLAQRYHENFGLESVGLRLSRVYGFGEHVKAGRGSGTTWLLEALHNAAVQSGTAEFLFGDMSLDFHYVEDVAEAFLQALAGPALGAPSYLTHGDYRPIAEAYGFLRELLPDADMKLSGSDADLPAGSTMAWARRYDASRAEKDLGIRSRYSMEEGLYRTVSQYRRYAGLDPVARPAVLSASDATS</sequence>
<organism evidence="3 4">
    <name type="scientific">Gordonia jinghuaiqii</name>
    <dbReference type="NCBI Taxonomy" id="2758710"/>
    <lineage>
        <taxon>Bacteria</taxon>
        <taxon>Bacillati</taxon>
        <taxon>Actinomycetota</taxon>
        <taxon>Actinomycetes</taxon>
        <taxon>Mycobacteriales</taxon>
        <taxon>Gordoniaceae</taxon>
        <taxon>Gordonia</taxon>
    </lineage>
</organism>
<dbReference type="InterPro" id="IPR036291">
    <property type="entry name" value="NAD(P)-bd_dom_sf"/>
</dbReference>
<gene>
    <name evidence="3" type="ORF">H1R19_19275</name>
</gene>
<proteinExistence type="inferred from homology"/>
<evidence type="ECO:0000259" key="2">
    <source>
        <dbReference type="Pfam" id="PF01370"/>
    </source>
</evidence>
<reference evidence="4" key="1">
    <citation type="submission" date="2020-07" db="EMBL/GenBank/DDBJ databases">
        <title>novel species isolated from the respiratory tract of Marmot.</title>
        <authorList>
            <person name="Zhang G."/>
        </authorList>
    </citation>
    <scope>NUCLEOTIDE SEQUENCE [LARGE SCALE GENOMIC DNA]</scope>
    <source>
        <strain evidence="4">686</strain>
    </source>
</reference>
<evidence type="ECO:0000313" key="4">
    <source>
        <dbReference type="Proteomes" id="UP000515663"/>
    </source>
</evidence>
<dbReference type="SUPFAM" id="SSF51735">
    <property type="entry name" value="NAD(P)-binding Rossmann-fold domains"/>
    <property type="match status" value="1"/>
</dbReference>
<accession>A0A7D7QG82</accession>
<dbReference type="InterPro" id="IPR001509">
    <property type="entry name" value="Epimerase_deHydtase"/>
</dbReference>
<feature type="domain" description="NAD-dependent epimerase/dehydratase" evidence="2">
    <location>
        <begin position="2"/>
        <end position="247"/>
    </location>
</feature>
<evidence type="ECO:0000256" key="1">
    <source>
        <dbReference type="ARBA" id="ARBA00007637"/>
    </source>
</evidence>
<evidence type="ECO:0000313" key="3">
    <source>
        <dbReference type="EMBL" id="QMT00982.1"/>
    </source>
</evidence>
<comment type="similarity">
    <text evidence="1">Belongs to the NAD(P)-dependent epimerase/dehydratase family.</text>
</comment>
<name>A0A7D7QG82_9ACTN</name>
<dbReference type="Pfam" id="PF01370">
    <property type="entry name" value="Epimerase"/>
    <property type="match status" value="1"/>
</dbReference>
<dbReference type="EMBL" id="CP059491">
    <property type="protein sequence ID" value="QMT00982.1"/>
    <property type="molecule type" value="Genomic_DNA"/>
</dbReference>
<keyword evidence="4" id="KW-1185">Reference proteome</keyword>
<dbReference type="Proteomes" id="UP000515663">
    <property type="component" value="Chromosome"/>
</dbReference>
<dbReference type="RefSeq" id="WP_219849843.1">
    <property type="nucleotide sequence ID" value="NZ_CP059491.1"/>
</dbReference>